<dbReference type="Gene3D" id="3.40.50.10810">
    <property type="entry name" value="Tandem AAA-ATPase domain"/>
    <property type="match status" value="1"/>
</dbReference>
<feature type="domain" description="Helicase C-terminal" evidence="5">
    <location>
        <begin position="559"/>
        <end position="711"/>
    </location>
</feature>
<dbReference type="PROSITE" id="PS51194">
    <property type="entry name" value="HELICASE_CTER"/>
    <property type="match status" value="1"/>
</dbReference>
<dbReference type="InterPro" id="IPR006195">
    <property type="entry name" value="aa-tRNA-synth_II"/>
</dbReference>
<dbReference type="GO" id="GO:0004386">
    <property type="term" value="F:helicase activity"/>
    <property type="evidence" value="ECO:0007669"/>
    <property type="project" value="UniProtKB-KW"/>
</dbReference>
<keyword evidence="6" id="KW-0067">ATP-binding</keyword>
<dbReference type="Pfam" id="PF00176">
    <property type="entry name" value="SNF2-rel_dom"/>
    <property type="match status" value="1"/>
</dbReference>
<keyword evidence="7" id="KW-1185">Reference proteome</keyword>
<dbReference type="Pfam" id="PF00271">
    <property type="entry name" value="Helicase_C"/>
    <property type="match status" value="1"/>
</dbReference>
<dbReference type="InterPro" id="IPR049730">
    <property type="entry name" value="SNF2/RAD54-like_C"/>
</dbReference>
<proteinExistence type="predicted"/>
<dbReference type="Proteomes" id="UP001180845">
    <property type="component" value="Unassembled WGS sequence"/>
</dbReference>
<protein>
    <submittedName>
        <fullName evidence="6">SNF2 family DNA or RNA helicase</fullName>
    </submittedName>
</protein>
<dbReference type="PANTHER" id="PTHR10799">
    <property type="entry name" value="SNF2/RAD54 HELICASE FAMILY"/>
    <property type="match status" value="1"/>
</dbReference>
<evidence type="ECO:0000259" key="5">
    <source>
        <dbReference type="PROSITE" id="PS51194"/>
    </source>
</evidence>
<dbReference type="InterPro" id="IPR001650">
    <property type="entry name" value="Helicase_C-like"/>
</dbReference>
<dbReference type="AlphaFoldDB" id="A0AAE3ZIH8"/>
<dbReference type="CDD" id="cd18793">
    <property type="entry name" value="SF2_C_SNF"/>
    <property type="match status" value="1"/>
</dbReference>
<dbReference type="SMART" id="SM00490">
    <property type="entry name" value="HELICc"/>
    <property type="match status" value="1"/>
</dbReference>
<dbReference type="GO" id="GO:0005524">
    <property type="term" value="F:ATP binding"/>
    <property type="evidence" value="ECO:0007669"/>
    <property type="project" value="InterPro"/>
</dbReference>
<keyword evidence="6" id="KW-0547">Nucleotide-binding</keyword>
<dbReference type="Gene3D" id="1.10.150.20">
    <property type="entry name" value="5' to 3' exonuclease, C-terminal subdomain"/>
    <property type="match status" value="1"/>
</dbReference>
<dbReference type="InterPro" id="IPR000330">
    <property type="entry name" value="SNF2_N"/>
</dbReference>
<keyword evidence="1" id="KW-0378">Hydrolase</keyword>
<feature type="domain" description="Helicase ATP-binding" evidence="4">
    <location>
        <begin position="316"/>
        <end position="475"/>
    </location>
</feature>
<evidence type="ECO:0000259" key="3">
    <source>
        <dbReference type="PROSITE" id="PS50862"/>
    </source>
</evidence>
<keyword evidence="6" id="KW-0347">Helicase</keyword>
<comment type="caution">
    <text evidence="6">The sequence shown here is derived from an EMBL/GenBank/DDBJ whole genome shotgun (WGS) entry which is preliminary data.</text>
</comment>
<dbReference type="SMART" id="SM00487">
    <property type="entry name" value="DEXDc"/>
    <property type="match status" value="1"/>
</dbReference>
<feature type="region of interest" description="Disordered" evidence="2">
    <location>
        <begin position="1"/>
        <end position="25"/>
    </location>
</feature>
<dbReference type="RefSeq" id="WP_310277611.1">
    <property type="nucleotide sequence ID" value="NZ_JAVDXW010000001.1"/>
</dbReference>
<organism evidence="6 7">
    <name type="scientific">Haloactinomyces albus</name>
    <dbReference type="NCBI Taxonomy" id="1352928"/>
    <lineage>
        <taxon>Bacteria</taxon>
        <taxon>Bacillati</taxon>
        <taxon>Actinomycetota</taxon>
        <taxon>Actinomycetes</taxon>
        <taxon>Actinopolysporales</taxon>
        <taxon>Actinopolysporaceae</taxon>
        <taxon>Haloactinomyces</taxon>
    </lineage>
</organism>
<dbReference type="InterPro" id="IPR027417">
    <property type="entry name" value="P-loop_NTPase"/>
</dbReference>
<dbReference type="Gene3D" id="3.40.50.300">
    <property type="entry name" value="P-loop containing nucleotide triphosphate hydrolases"/>
    <property type="match status" value="1"/>
</dbReference>
<reference evidence="6" key="1">
    <citation type="submission" date="2023-07" db="EMBL/GenBank/DDBJ databases">
        <title>Sequencing the genomes of 1000 actinobacteria strains.</title>
        <authorList>
            <person name="Klenk H.-P."/>
        </authorList>
    </citation>
    <scope>NUCLEOTIDE SEQUENCE</scope>
    <source>
        <strain evidence="6">DSM 45977</strain>
    </source>
</reference>
<evidence type="ECO:0000256" key="1">
    <source>
        <dbReference type="ARBA" id="ARBA00022801"/>
    </source>
</evidence>
<evidence type="ECO:0000256" key="2">
    <source>
        <dbReference type="SAM" id="MobiDB-lite"/>
    </source>
</evidence>
<name>A0AAE3ZIH8_9ACTN</name>
<dbReference type="CDD" id="cd17919">
    <property type="entry name" value="DEXHc_Snf"/>
    <property type="match status" value="1"/>
</dbReference>
<gene>
    <name evidence="6" type="ORF">JOF55_004400</name>
</gene>
<dbReference type="PROSITE" id="PS51192">
    <property type="entry name" value="HELICASE_ATP_BIND_1"/>
    <property type="match status" value="1"/>
</dbReference>
<feature type="domain" description="Aminoacyl-transfer RNA synthetases class-II family profile" evidence="3">
    <location>
        <begin position="394"/>
        <end position="596"/>
    </location>
</feature>
<dbReference type="InterPro" id="IPR038718">
    <property type="entry name" value="SNF2-like_sf"/>
</dbReference>
<dbReference type="EMBL" id="JAVDXW010000001">
    <property type="protein sequence ID" value="MDR7304219.1"/>
    <property type="molecule type" value="Genomic_DNA"/>
</dbReference>
<evidence type="ECO:0000259" key="4">
    <source>
        <dbReference type="PROSITE" id="PS51192"/>
    </source>
</evidence>
<dbReference type="PROSITE" id="PS50862">
    <property type="entry name" value="AA_TRNA_LIGASE_II"/>
    <property type="match status" value="1"/>
</dbReference>
<evidence type="ECO:0000313" key="6">
    <source>
        <dbReference type="EMBL" id="MDR7304219.1"/>
    </source>
</evidence>
<accession>A0AAE3ZIH8</accession>
<dbReference type="SUPFAM" id="SSF52540">
    <property type="entry name" value="P-loop containing nucleoside triphosphate hydrolases"/>
    <property type="match status" value="2"/>
</dbReference>
<dbReference type="GO" id="GO:0016787">
    <property type="term" value="F:hydrolase activity"/>
    <property type="evidence" value="ECO:0007669"/>
    <property type="project" value="UniProtKB-KW"/>
</dbReference>
<sequence>MNEPPRPEVAPSGVGEHTATAADTSRIGDSARQVLADAWSFLDTASHLLSEPARLWQQVQEQYEQLSEQVMAEQLREMPLDKLREAASGKLRLGDLENAGLRNVHEVFSATPEQLQRHPGIGLKTASQVSEAAEKLATAARRQAVFRFDPDRKTAGQAELLGTLRAVEVAEQATAPLGEHIHTLTTQVDDLARRARRTRSKMRMFFSRRETKTDALQSLAAVETLLGDPRVDKVHSGDEQVRHATEPQNHSALWHDYQQRAATYNTLLARLTGAGAATDSSAQGAIPREVEREVSSTALDTSLLRSSLRGYQAFGAKFALARRHSLLGDEMGLGKTIEALAAMAHLAVTGQRHFLVVCPAGVLVNWIGETGKHSDLTSHSLHGPHRDSATQRWKQEGGVAVTTYETLRRLPELHGVELGMVVIDEAHYVKNPDAKRSRAVAEMVRNAERALFLTGTPMENRLAEFKTLVGYLQPEVAEKIRAEDVLMGADSFRRIVAPVYLRRNQEDVLTELPEKLELDDWVELGGADGRAYRDAVAGGNFMAARRAAYEPGTAKGSAKLERLVDIVTESAENGWKVVVFSYFLEVLETVRAAVGPAATQPLTGKLTPQAKQELVDDFTRREGHAVLPGQITAGGVGLNIQAASVVILAEPQLKPSTEEQAIARCHRMGQTRKVHVHRLMAKDTVDQRLQEVLEGKARLFDAYARHSAAKASEAAATDTDHLNEQLLHDEAVPMEQRILQVERERLGIG</sequence>
<dbReference type="InterPro" id="IPR014001">
    <property type="entry name" value="Helicase_ATP-bd"/>
</dbReference>
<evidence type="ECO:0000313" key="7">
    <source>
        <dbReference type="Proteomes" id="UP001180845"/>
    </source>
</evidence>